<accession>A0A923SMN7</accession>
<dbReference type="Pfam" id="PF01757">
    <property type="entry name" value="Acyl_transf_3"/>
    <property type="match status" value="1"/>
</dbReference>
<keyword evidence="1" id="KW-0472">Membrane</keyword>
<name>A0A923SMN7_WEICO</name>
<evidence type="ECO:0000313" key="4">
    <source>
        <dbReference type="Proteomes" id="UP000650485"/>
    </source>
</evidence>
<protein>
    <recommendedName>
        <fullName evidence="2">Acyltransferase 3 domain-containing protein</fullName>
    </recommendedName>
</protein>
<feature type="transmembrane region" description="Helical" evidence="1">
    <location>
        <begin position="66"/>
        <end position="92"/>
    </location>
</feature>
<dbReference type="InterPro" id="IPR002656">
    <property type="entry name" value="Acyl_transf_3_dom"/>
</dbReference>
<evidence type="ECO:0000256" key="1">
    <source>
        <dbReference type="SAM" id="Phobius"/>
    </source>
</evidence>
<feature type="transmembrane region" description="Helical" evidence="1">
    <location>
        <begin position="129"/>
        <end position="157"/>
    </location>
</feature>
<feature type="transmembrane region" description="Helical" evidence="1">
    <location>
        <begin position="98"/>
        <end position="117"/>
    </location>
</feature>
<dbReference type="EMBL" id="JACSZT010000003">
    <property type="protein sequence ID" value="MBC6498245.1"/>
    <property type="molecule type" value="Genomic_DNA"/>
</dbReference>
<feature type="transmembrane region" description="Helical" evidence="1">
    <location>
        <begin position="238"/>
        <end position="255"/>
    </location>
</feature>
<evidence type="ECO:0000313" key="3">
    <source>
        <dbReference type="EMBL" id="MBC6498245.1"/>
    </source>
</evidence>
<keyword evidence="1" id="KW-1133">Transmembrane helix</keyword>
<sequence length="276" mass="31077">MTKTDSVIRILQGASTWFYDTNFITPANFMIKLLTIPVFFAIFMWLGEMTDKVSNVVRYFGKISLVIYLIHPPVSKAVLLVVYTVLFALAILGFLPTLYAINQTVLWGATFLVGYLLRSKLQRGQMAVLGVVSLGLIIALVMLGVPYVVFSVVYVILQNLSSSTVHDRYAIGDLLYIGIKPVGYLWYLYVYFFILVLFGALTLVIKLLSVVLVHTIGSLYKTGQFPAAAMELEMSQRVLFMFVMPVFFAISGYLFKPSTDWRQYITGLGKKLFVAF</sequence>
<evidence type="ECO:0000259" key="2">
    <source>
        <dbReference type="Pfam" id="PF01757"/>
    </source>
</evidence>
<reference evidence="3" key="1">
    <citation type="submission" date="2020-08" db="EMBL/GenBank/DDBJ databases">
        <title>Complete genome sequence of Weissella confusa strain FS54 provides insights into metabolic potential.</title>
        <authorList>
            <person name="Fhoula I."/>
            <person name="Najjari A."/>
            <person name="Lekired A."/>
            <person name="Bessrour-Aouam N."/>
            <person name="Jaballah S."/>
            <person name="Klibi N."/>
            <person name="Ouzari H.-I."/>
        </authorList>
    </citation>
    <scope>NUCLEOTIDE SEQUENCE</scope>
    <source>
        <strain evidence="3">FS54</strain>
    </source>
</reference>
<feature type="domain" description="Acyltransferase 3" evidence="2">
    <location>
        <begin position="208"/>
        <end position="272"/>
    </location>
</feature>
<dbReference type="GO" id="GO:0016747">
    <property type="term" value="F:acyltransferase activity, transferring groups other than amino-acyl groups"/>
    <property type="evidence" value="ECO:0007669"/>
    <property type="project" value="InterPro"/>
</dbReference>
<dbReference type="Proteomes" id="UP000650485">
    <property type="component" value="Unassembled WGS sequence"/>
</dbReference>
<dbReference type="AlphaFoldDB" id="A0A923SMN7"/>
<proteinExistence type="predicted"/>
<feature type="transmembrane region" description="Helical" evidence="1">
    <location>
        <begin position="29"/>
        <end position="46"/>
    </location>
</feature>
<keyword evidence="1" id="KW-0812">Transmembrane</keyword>
<organism evidence="3 4">
    <name type="scientific">Weissella confusa</name>
    <name type="common">Lactobacillus confusus</name>
    <dbReference type="NCBI Taxonomy" id="1583"/>
    <lineage>
        <taxon>Bacteria</taxon>
        <taxon>Bacillati</taxon>
        <taxon>Bacillota</taxon>
        <taxon>Bacilli</taxon>
        <taxon>Lactobacillales</taxon>
        <taxon>Lactobacillaceae</taxon>
        <taxon>Weissella</taxon>
    </lineage>
</organism>
<gene>
    <name evidence="3" type="ORF">H7R52_02055</name>
</gene>
<comment type="caution">
    <text evidence="3">The sequence shown here is derived from an EMBL/GenBank/DDBJ whole genome shotgun (WGS) entry which is preliminary data.</text>
</comment>
<feature type="transmembrane region" description="Helical" evidence="1">
    <location>
        <begin position="184"/>
        <end position="217"/>
    </location>
</feature>